<accession>A0A1B9AMQ9</accession>
<dbReference type="SUPFAM" id="SSF52540">
    <property type="entry name" value="P-loop containing nucleoside triphosphate hydrolases"/>
    <property type="match status" value="1"/>
</dbReference>
<dbReference type="AlphaFoldDB" id="A0A1B9AMQ9"/>
<keyword evidence="3" id="KW-1185">Reference proteome</keyword>
<gene>
    <name evidence="2" type="ORF">A8F95_10680</name>
</gene>
<protein>
    <submittedName>
        <fullName evidence="2">Molybdopterin-guanine dinucleotide biosynthesis protein B</fullName>
    </submittedName>
</protein>
<dbReference type="PANTHER" id="PTHR40072">
    <property type="entry name" value="MOLYBDOPTERIN-GUANINE DINUCLEOTIDE BIOSYNTHESIS ADAPTER PROTEIN-RELATED"/>
    <property type="match status" value="1"/>
</dbReference>
<dbReference type="GO" id="GO:0005525">
    <property type="term" value="F:GTP binding"/>
    <property type="evidence" value="ECO:0007669"/>
    <property type="project" value="InterPro"/>
</dbReference>
<dbReference type="PANTHER" id="PTHR40072:SF1">
    <property type="entry name" value="MOLYBDOPTERIN-GUANINE DINUCLEOTIDE BIOSYNTHESIS ADAPTER PROTEIN"/>
    <property type="match status" value="1"/>
</dbReference>
<dbReference type="Pfam" id="PF03205">
    <property type="entry name" value="MobB"/>
    <property type="match status" value="1"/>
</dbReference>
<dbReference type="NCBIfam" id="TIGR00176">
    <property type="entry name" value="mobB"/>
    <property type="match status" value="1"/>
</dbReference>
<evidence type="ECO:0000313" key="3">
    <source>
        <dbReference type="Proteomes" id="UP000092578"/>
    </source>
</evidence>
<dbReference type="GO" id="GO:0006777">
    <property type="term" value="P:Mo-molybdopterin cofactor biosynthetic process"/>
    <property type="evidence" value="ECO:0007669"/>
    <property type="project" value="InterPro"/>
</dbReference>
<dbReference type="InterPro" id="IPR052539">
    <property type="entry name" value="MGD_biosynthesis_adapter"/>
</dbReference>
<dbReference type="Proteomes" id="UP000092578">
    <property type="component" value="Unassembled WGS sequence"/>
</dbReference>
<sequence>MGVNKPILQVTGYQNSGKTTLMMELIEEAARQGWTVASLKHHGHGGTPSLSEDLKDSDRHRRAGALAAGVEGGGVLQITAAKENWQLEEILALYRSLPVDLLLVEGYKQAEHPKIVLIKEEKELNLLDQLQNIQAVISWQPLSVKNQGYPVFLLEEKETYKSWFVRYVKDCFFAQ</sequence>
<organism evidence="2 3">
    <name type="scientific">Pseudobacillus wudalianchiensis</name>
    <dbReference type="NCBI Taxonomy" id="1743143"/>
    <lineage>
        <taxon>Bacteria</taxon>
        <taxon>Bacillati</taxon>
        <taxon>Bacillota</taxon>
        <taxon>Bacilli</taxon>
        <taxon>Bacillales</taxon>
        <taxon>Bacillaceae</taxon>
        <taxon>Pseudobacillus</taxon>
    </lineage>
</organism>
<dbReference type="InterPro" id="IPR027417">
    <property type="entry name" value="P-loop_NTPase"/>
</dbReference>
<dbReference type="Gene3D" id="3.40.50.300">
    <property type="entry name" value="P-loop containing nucleotide triphosphate hydrolases"/>
    <property type="match status" value="1"/>
</dbReference>
<comment type="caution">
    <text evidence="2">The sequence shown here is derived from an EMBL/GenBank/DDBJ whole genome shotgun (WGS) entry which is preliminary data.</text>
</comment>
<dbReference type="EMBL" id="MAYT01000027">
    <property type="protein sequence ID" value="OCA85140.1"/>
    <property type="molecule type" value="Genomic_DNA"/>
</dbReference>
<proteinExistence type="predicted"/>
<reference evidence="3" key="1">
    <citation type="submission" date="2016-05" db="EMBL/GenBank/DDBJ databases">
        <authorList>
            <person name="Liu B."/>
            <person name="Wang J."/>
            <person name="Zhu Y."/>
            <person name="Liu G."/>
            <person name="Chen Q."/>
            <person name="Chen Z."/>
            <person name="Lan J."/>
            <person name="Che J."/>
            <person name="Ge C."/>
            <person name="Shi H."/>
            <person name="Pan Z."/>
            <person name="Liu X."/>
        </authorList>
    </citation>
    <scope>NUCLEOTIDE SEQUENCE [LARGE SCALE GENOMIC DNA]</scope>
    <source>
        <strain evidence="3">FJAT-27215</strain>
    </source>
</reference>
<evidence type="ECO:0000259" key="1">
    <source>
        <dbReference type="Pfam" id="PF03205"/>
    </source>
</evidence>
<feature type="domain" description="Molybdopterin-guanine dinucleotide biosynthesis protein B (MobB)" evidence="1">
    <location>
        <begin position="7"/>
        <end position="139"/>
    </location>
</feature>
<evidence type="ECO:0000313" key="2">
    <source>
        <dbReference type="EMBL" id="OCA85140.1"/>
    </source>
</evidence>
<dbReference type="InterPro" id="IPR004435">
    <property type="entry name" value="MobB_dom"/>
</dbReference>
<dbReference type="CDD" id="cd03116">
    <property type="entry name" value="MobB"/>
    <property type="match status" value="1"/>
</dbReference>
<name>A0A1B9AMQ9_9BACI</name>